<dbReference type="RefSeq" id="WP_085784598.1">
    <property type="nucleotide sequence ID" value="NZ_CP008743.1"/>
</dbReference>
<gene>
    <name evidence="2" type="ORF">GQ61_06990</name>
</gene>
<evidence type="ECO:0000256" key="1">
    <source>
        <dbReference type="SAM" id="Phobius"/>
    </source>
</evidence>
<accession>A0A1W6N5M3</accession>
<dbReference type="InterPro" id="IPR056918">
    <property type="entry name" value="8xMP"/>
</dbReference>
<keyword evidence="1" id="KW-0472">Membrane</keyword>
<feature type="transmembrane region" description="Helical" evidence="1">
    <location>
        <begin position="73"/>
        <end position="95"/>
    </location>
</feature>
<dbReference type="EMBL" id="CP008743">
    <property type="protein sequence ID" value="ARN85076.1"/>
    <property type="molecule type" value="Genomic_DNA"/>
</dbReference>
<dbReference type="AlphaFoldDB" id="A0A1W6N5M3"/>
<dbReference type="OrthoDB" id="8479628at2"/>
<evidence type="ECO:0000313" key="3">
    <source>
        <dbReference type="Proteomes" id="UP000237351"/>
    </source>
</evidence>
<reference evidence="2 3" key="1">
    <citation type="submission" date="2014-06" db="EMBL/GenBank/DDBJ databases">
        <title>The genome of the endonuclear symbiont Nucleicultrix amoebiphila.</title>
        <authorList>
            <person name="Schulz F."/>
            <person name="Horn M."/>
        </authorList>
    </citation>
    <scope>NUCLEOTIDE SEQUENCE [LARGE SCALE GENOMIC DNA]</scope>
    <source>
        <strain evidence="2 3">FS5</strain>
    </source>
</reference>
<proteinExistence type="predicted"/>
<name>A0A1W6N5M3_9PROT</name>
<sequence>MHNKLKFFLRPPQNDEDKNIAFDQYKILVESINKSNEIREASNNFWTTVNALGISAIAYIRDNQSVDSYHKPLVLWGMIALGIILCVSWISYLGTIKKTIDIRNRLLLEIEKFFPFRLFTILILQTGRQKGKRSLTTKETIIPYLFIIFYASFGIFIFLYP</sequence>
<dbReference type="Pfam" id="PF24838">
    <property type="entry name" value="8xMP"/>
    <property type="match status" value="1"/>
</dbReference>
<protein>
    <submittedName>
        <fullName evidence="2">Uncharacterized protein</fullName>
    </submittedName>
</protein>
<dbReference type="KEGG" id="naf:GQ61_06990"/>
<dbReference type="Proteomes" id="UP000237351">
    <property type="component" value="Chromosome"/>
</dbReference>
<feature type="transmembrane region" description="Helical" evidence="1">
    <location>
        <begin position="141"/>
        <end position="160"/>
    </location>
</feature>
<feature type="transmembrane region" description="Helical" evidence="1">
    <location>
        <begin position="44"/>
        <end position="61"/>
    </location>
</feature>
<evidence type="ECO:0000313" key="2">
    <source>
        <dbReference type="EMBL" id="ARN85076.1"/>
    </source>
</evidence>
<keyword evidence="1" id="KW-1133">Transmembrane helix</keyword>
<keyword evidence="1" id="KW-0812">Transmembrane</keyword>
<organism evidence="2 3">
    <name type="scientific">Candidatus Nucleicultrix amoebiphila FS5</name>
    <dbReference type="NCBI Taxonomy" id="1414854"/>
    <lineage>
        <taxon>Bacteria</taxon>
        <taxon>Pseudomonadati</taxon>
        <taxon>Pseudomonadota</taxon>
        <taxon>Alphaproteobacteria</taxon>
        <taxon>Holosporales</taxon>
        <taxon>Candidatus Nucleicultricaceae</taxon>
        <taxon>Candidatus Nucleicultrix</taxon>
    </lineage>
</organism>
<keyword evidence="3" id="KW-1185">Reference proteome</keyword>